<keyword evidence="2" id="KW-0963">Cytoplasm</keyword>
<evidence type="ECO:0000313" key="5">
    <source>
        <dbReference type="Proteomes" id="UP001184861"/>
    </source>
</evidence>
<dbReference type="InterPro" id="IPR050181">
    <property type="entry name" value="Cold_shock_domain"/>
</dbReference>
<dbReference type="Proteomes" id="UP001184861">
    <property type="component" value="Unassembled WGS sequence"/>
</dbReference>
<dbReference type="RefSeq" id="WP_202269613.1">
    <property type="nucleotide sequence ID" value="NZ_JAVDQY010000001.1"/>
</dbReference>
<evidence type="ECO:0000256" key="2">
    <source>
        <dbReference type="ARBA" id="ARBA00022490"/>
    </source>
</evidence>
<dbReference type="CDD" id="cd04458">
    <property type="entry name" value="CSP_CDS"/>
    <property type="match status" value="1"/>
</dbReference>
<feature type="domain" description="CSD" evidence="3">
    <location>
        <begin position="1"/>
        <end position="65"/>
    </location>
</feature>
<dbReference type="SUPFAM" id="SSF50249">
    <property type="entry name" value="Nucleic acid-binding proteins"/>
    <property type="match status" value="1"/>
</dbReference>
<dbReference type="AlphaFoldDB" id="A0AAE4C2T3"/>
<dbReference type="EMBL" id="JAVDQY010000001">
    <property type="protein sequence ID" value="MDR6525874.1"/>
    <property type="molecule type" value="Genomic_DNA"/>
</dbReference>
<protein>
    <submittedName>
        <fullName evidence="4">CspA family cold shock protein</fullName>
    </submittedName>
</protein>
<dbReference type="PIRSF" id="PIRSF002599">
    <property type="entry name" value="Cold_shock_A"/>
    <property type="match status" value="1"/>
</dbReference>
<gene>
    <name evidence="4" type="ORF">J2787_001244</name>
</gene>
<dbReference type="InterPro" id="IPR002059">
    <property type="entry name" value="CSP_DNA-bd"/>
</dbReference>
<evidence type="ECO:0000256" key="1">
    <source>
        <dbReference type="ARBA" id="ARBA00004496"/>
    </source>
</evidence>
<accession>A0AAE4C2T3</accession>
<evidence type="ECO:0000313" key="4">
    <source>
        <dbReference type="EMBL" id="MDR6525874.1"/>
    </source>
</evidence>
<name>A0AAE4C2T3_9FLAO</name>
<sequence length="69" mass="7563">MQKGTVKWYNTEKGYGFITLEGSENTIFCHHSAIVGSSKSLSEGQTVEFNIVQGPKGSQAENVRVIDND</sequence>
<dbReference type="InterPro" id="IPR012156">
    <property type="entry name" value="Cold_shock_CspA"/>
</dbReference>
<dbReference type="PANTHER" id="PTHR11544">
    <property type="entry name" value="COLD SHOCK DOMAIN CONTAINING PROTEINS"/>
    <property type="match status" value="1"/>
</dbReference>
<dbReference type="InterPro" id="IPR012340">
    <property type="entry name" value="NA-bd_OB-fold"/>
</dbReference>
<dbReference type="Gene3D" id="2.40.50.140">
    <property type="entry name" value="Nucleic acid-binding proteins"/>
    <property type="match status" value="1"/>
</dbReference>
<dbReference type="GO" id="GO:0003676">
    <property type="term" value="F:nucleic acid binding"/>
    <property type="evidence" value="ECO:0007669"/>
    <property type="project" value="InterPro"/>
</dbReference>
<dbReference type="PROSITE" id="PS51857">
    <property type="entry name" value="CSD_2"/>
    <property type="match status" value="1"/>
</dbReference>
<dbReference type="InterPro" id="IPR011129">
    <property type="entry name" value="CSD"/>
</dbReference>
<proteinExistence type="predicted"/>
<dbReference type="PRINTS" id="PR00050">
    <property type="entry name" value="COLDSHOCK"/>
</dbReference>
<comment type="caution">
    <text evidence="4">The sequence shown here is derived from an EMBL/GenBank/DDBJ whole genome shotgun (WGS) entry which is preliminary data.</text>
</comment>
<dbReference type="GO" id="GO:0005829">
    <property type="term" value="C:cytosol"/>
    <property type="evidence" value="ECO:0007669"/>
    <property type="project" value="UniProtKB-ARBA"/>
</dbReference>
<reference evidence="4" key="1">
    <citation type="submission" date="2023-07" db="EMBL/GenBank/DDBJ databases">
        <title>Sorghum-associated microbial communities from plants grown in Nebraska, USA.</title>
        <authorList>
            <person name="Schachtman D."/>
        </authorList>
    </citation>
    <scope>NUCLEOTIDE SEQUENCE</scope>
    <source>
        <strain evidence="4">DS2360</strain>
    </source>
</reference>
<evidence type="ECO:0000259" key="3">
    <source>
        <dbReference type="PROSITE" id="PS51857"/>
    </source>
</evidence>
<dbReference type="Pfam" id="PF00313">
    <property type="entry name" value="CSD"/>
    <property type="match status" value="1"/>
</dbReference>
<dbReference type="SMART" id="SM00357">
    <property type="entry name" value="CSP"/>
    <property type="match status" value="1"/>
</dbReference>
<comment type="subcellular location">
    <subcellularLocation>
        <location evidence="1">Cytoplasm</location>
    </subcellularLocation>
</comment>
<organism evidence="4 5">
    <name type="scientific">Chryseobacterium rhizosphaerae</name>
    <dbReference type="NCBI Taxonomy" id="395937"/>
    <lineage>
        <taxon>Bacteria</taxon>
        <taxon>Pseudomonadati</taxon>
        <taxon>Bacteroidota</taxon>
        <taxon>Flavobacteriia</taxon>
        <taxon>Flavobacteriales</taxon>
        <taxon>Weeksellaceae</taxon>
        <taxon>Chryseobacterium group</taxon>
        <taxon>Chryseobacterium</taxon>
    </lineage>
</organism>